<protein>
    <recommendedName>
        <fullName evidence="4">enoyl-CoA hydratase</fullName>
        <ecNumber evidence="4">4.2.1.17</ecNumber>
    </recommendedName>
</protein>
<dbReference type="GO" id="GO:0006635">
    <property type="term" value="P:fatty acid beta-oxidation"/>
    <property type="evidence" value="ECO:0007669"/>
    <property type="project" value="TreeGrafter"/>
</dbReference>
<dbReference type="Gene3D" id="1.10.1040.50">
    <property type="match status" value="1"/>
</dbReference>
<dbReference type="InterPro" id="IPR029045">
    <property type="entry name" value="ClpP/crotonase-like_dom_sf"/>
</dbReference>
<dbReference type="InterPro" id="IPR006180">
    <property type="entry name" value="3-OHacyl-CoA_DH_CS"/>
</dbReference>
<dbReference type="Gene3D" id="3.40.50.720">
    <property type="entry name" value="NAD(P)-binding Rossmann-like Domain"/>
    <property type="match status" value="1"/>
</dbReference>
<reference evidence="16" key="1">
    <citation type="submission" date="2019-03" db="EMBL/GenBank/DDBJ databases">
        <title>Afifella sp. nov., isolated from activated sludge.</title>
        <authorList>
            <person name="Li Q."/>
            <person name="Liu Y."/>
        </authorList>
    </citation>
    <scope>NUCLEOTIDE SEQUENCE</scope>
    <source>
        <strain evidence="16">L72</strain>
    </source>
</reference>
<dbReference type="PROSITE" id="PS00166">
    <property type="entry name" value="ENOYL_COA_HYDRATASE"/>
    <property type="match status" value="1"/>
</dbReference>
<organism evidence="16 17">
    <name type="scientific">Propylenella binzhouense</name>
    <dbReference type="NCBI Taxonomy" id="2555902"/>
    <lineage>
        <taxon>Bacteria</taxon>
        <taxon>Pseudomonadati</taxon>
        <taxon>Pseudomonadota</taxon>
        <taxon>Alphaproteobacteria</taxon>
        <taxon>Hyphomicrobiales</taxon>
        <taxon>Propylenellaceae</taxon>
        <taxon>Propylenella</taxon>
    </lineage>
</organism>
<comment type="similarity">
    <text evidence="2">In the central section; belongs to the 3-hydroxyacyl-CoA dehydrogenase family.</text>
</comment>
<dbReference type="PANTHER" id="PTHR43612">
    <property type="entry name" value="TRIFUNCTIONAL ENZYME SUBUNIT ALPHA"/>
    <property type="match status" value="1"/>
</dbReference>
<dbReference type="PROSITE" id="PS00067">
    <property type="entry name" value="3HCDH"/>
    <property type="match status" value="1"/>
</dbReference>
<gene>
    <name evidence="16" type="ORF">E4O86_18050</name>
</gene>
<dbReference type="InterPro" id="IPR050136">
    <property type="entry name" value="FA_oxidation_alpha_subunit"/>
</dbReference>
<dbReference type="FunFam" id="3.40.50.720:FF:000009">
    <property type="entry name" value="Fatty oxidation complex, alpha subunit"/>
    <property type="match status" value="1"/>
</dbReference>
<evidence type="ECO:0000259" key="15">
    <source>
        <dbReference type="Pfam" id="PF02737"/>
    </source>
</evidence>
<evidence type="ECO:0000256" key="9">
    <source>
        <dbReference type="ARBA" id="ARBA00023098"/>
    </source>
</evidence>
<accession>A0A964T6U9</accession>
<comment type="similarity">
    <text evidence="13">Belongs to the enoyl-CoA hydratase/isomerase family.</text>
</comment>
<evidence type="ECO:0000256" key="4">
    <source>
        <dbReference type="ARBA" id="ARBA00012076"/>
    </source>
</evidence>
<keyword evidence="11" id="KW-0511">Multifunctional enzyme</keyword>
<evidence type="ECO:0000256" key="11">
    <source>
        <dbReference type="ARBA" id="ARBA00023268"/>
    </source>
</evidence>
<evidence type="ECO:0000256" key="2">
    <source>
        <dbReference type="ARBA" id="ARBA00007005"/>
    </source>
</evidence>
<keyword evidence="5" id="KW-0276">Fatty acid metabolism</keyword>
<evidence type="ECO:0000256" key="5">
    <source>
        <dbReference type="ARBA" id="ARBA00022832"/>
    </source>
</evidence>
<dbReference type="SUPFAM" id="SSF48179">
    <property type="entry name" value="6-phosphogluconate dehydrogenase C-terminal domain-like"/>
    <property type="match status" value="2"/>
</dbReference>
<evidence type="ECO:0000256" key="7">
    <source>
        <dbReference type="ARBA" id="ARBA00023002"/>
    </source>
</evidence>
<dbReference type="AlphaFoldDB" id="A0A964T6U9"/>
<dbReference type="Gene3D" id="3.90.226.10">
    <property type="entry name" value="2-enoyl-CoA Hydratase, Chain A, domain 1"/>
    <property type="match status" value="1"/>
</dbReference>
<proteinExistence type="inferred from homology"/>
<dbReference type="SUPFAM" id="SSF51735">
    <property type="entry name" value="NAD(P)-binding Rossmann-fold domains"/>
    <property type="match status" value="1"/>
</dbReference>
<keyword evidence="10" id="KW-0456">Lyase</keyword>
<dbReference type="InterPro" id="IPR006108">
    <property type="entry name" value="3HC_DH_C"/>
</dbReference>
<evidence type="ECO:0000256" key="13">
    <source>
        <dbReference type="RuleBase" id="RU003707"/>
    </source>
</evidence>
<evidence type="ECO:0000256" key="1">
    <source>
        <dbReference type="ARBA" id="ARBA00005005"/>
    </source>
</evidence>
<evidence type="ECO:0000256" key="8">
    <source>
        <dbReference type="ARBA" id="ARBA00023027"/>
    </source>
</evidence>
<evidence type="ECO:0000313" key="17">
    <source>
        <dbReference type="Proteomes" id="UP000773614"/>
    </source>
</evidence>
<keyword evidence="9" id="KW-0443">Lipid metabolism</keyword>
<evidence type="ECO:0000259" key="14">
    <source>
        <dbReference type="Pfam" id="PF00725"/>
    </source>
</evidence>
<dbReference type="InterPro" id="IPR018376">
    <property type="entry name" value="Enoyl-CoA_hyd/isom_CS"/>
</dbReference>
<evidence type="ECO:0000256" key="6">
    <source>
        <dbReference type="ARBA" id="ARBA00022963"/>
    </source>
</evidence>
<dbReference type="GO" id="GO:0070403">
    <property type="term" value="F:NAD+ binding"/>
    <property type="evidence" value="ECO:0007669"/>
    <property type="project" value="InterPro"/>
</dbReference>
<dbReference type="Proteomes" id="UP000773614">
    <property type="component" value="Unassembled WGS sequence"/>
</dbReference>
<dbReference type="GO" id="GO:0016509">
    <property type="term" value="F:long-chain (3S)-3-hydroxyacyl-CoA dehydrogenase (NAD+) activity"/>
    <property type="evidence" value="ECO:0007669"/>
    <property type="project" value="TreeGrafter"/>
</dbReference>
<evidence type="ECO:0000256" key="10">
    <source>
        <dbReference type="ARBA" id="ARBA00023239"/>
    </source>
</evidence>
<dbReference type="InterPro" id="IPR006176">
    <property type="entry name" value="3-OHacyl-CoA_DH_NAD-bd"/>
</dbReference>
<sequence length="730" mass="78237">MSYADFRFETGEDGIAVVTWDMPDRSMNVFTMEVMDELEAIVERVAGDPDIRGAVIASGKDAFSGGADITMIHRLFHAYRAKAAGDPDGARRELLAESSRMSRLFRRLETCGKPFVAAIHGVSMGGATELALAAHARVLSDDRATRIGLPEVKIGIFPGAGGTQRVMRMADPQAGLQMLLKGETLDPGRALAMGLADRVVPRAGLLEAARAMIAAGLDPVKPWDAKGYRPKGAANPFSPAGFQVWPAANALYRKETFDNYPAARALLQSVFEGLQLPMDLALRVESRYFAHVLQTKEAEAMIRSLFVSLQALNKGARRPASVPKSEPRRVGIIGAGFMGAGIAHATAQAGIEVVLLDRDRATAEKGKAHSADLLDKAVRRGRATASEKDATLARIAASADYADLAGCDLVVEAVFEDRAVKAEVMRQAAPHLGAGTVFASNTSTLPITSLAAGAGRPADFIGIHFFSPVDRMMLVEVILGRETGARALATAMDYVRAIRKTPIVVNDSRGFYANRCVMAYLLEGHLMLTEGVPAAMIENAGRMAGMPVGPLALNDEVALDLAWKILQAAKADLGPAAIDPAQERLLEELVVRRERLGRKNGRGFYDYDGREKRLWPGLAEIVAPRSGDAFPIGELKRRLLATQALEAARTFEEGVVTDPREADVGSILGFGFAPFTGGTLSYIDGIGAAAFVDMCDALADRFGERFRPNPLLRGMAASGETFYGRFAPAV</sequence>
<dbReference type="InterPro" id="IPR008927">
    <property type="entry name" value="6-PGluconate_DH-like_C_sf"/>
</dbReference>
<dbReference type="EC" id="4.2.1.17" evidence="4"/>
<evidence type="ECO:0000313" key="16">
    <source>
        <dbReference type="EMBL" id="MYZ49616.1"/>
    </source>
</evidence>
<dbReference type="Pfam" id="PF00378">
    <property type="entry name" value="ECH_1"/>
    <property type="match status" value="1"/>
</dbReference>
<comment type="pathway">
    <text evidence="1">Lipid metabolism; fatty acid beta-oxidation.</text>
</comment>
<feature type="domain" description="3-hydroxyacyl-CoA dehydrogenase NAD binding" evidence="15">
    <location>
        <begin position="330"/>
        <end position="507"/>
    </location>
</feature>
<dbReference type="InterPro" id="IPR001753">
    <property type="entry name" value="Enoyl-CoA_hydra/iso"/>
</dbReference>
<dbReference type="PANTHER" id="PTHR43612:SF3">
    <property type="entry name" value="TRIFUNCTIONAL ENZYME SUBUNIT ALPHA, MITOCHONDRIAL"/>
    <property type="match status" value="1"/>
</dbReference>
<dbReference type="SUPFAM" id="SSF52096">
    <property type="entry name" value="ClpP/crotonase"/>
    <property type="match status" value="1"/>
</dbReference>
<dbReference type="Pfam" id="PF00725">
    <property type="entry name" value="3HCDH"/>
    <property type="match status" value="1"/>
</dbReference>
<comment type="caution">
    <text evidence="16">The sequence shown here is derived from an EMBL/GenBank/DDBJ whole genome shotgun (WGS) entry which is preliminary data.</text>
</comment>
<dbReference type="EMBL" id="SPKJ01000084">
    <property type="protein sequence ID" value="MYZ49616.1"/>
    <property type="molecule type" value="Genomic_DNA"/>
</dbReference>
<dbReference type="GO" id="GO:0004300">
    <property type="term" value="F:enoyl-CoA hydratase activity"/>
    <property type="evidence" value="ECO:0007669"/>
    <property type="project" value="UniProtKB-EC"/>
</dbReference>
<dbReference type="RefSeq" id="WP_161141956.1">
    <property type="nucleotide sequence ID" value="NZ_SPKJ01000084.1"/>
</dbReference>
<comment type="catalytic activity">
    <reaction evidence="12">
        <text>a (3S)-3-hydroxyacyl-CoA + NAD(+) = a 3-oxoacyl-CoA + NADH + H(+)</text>
        <dbReference type="Rhea" id="RHEA:22432"/>
        <dbReference type="ChEBI" id="CHEBI:15378"/>
        <dbReference type="ChEBI" id="CHEBI:57318"/>
        <dbReference type="ChEBI" id="CHEBI:57540"/>
        <dbReference type="ChEBI" id="CHEBI:57945"/>
        <dbReference type="ChEBI" id="CHEBI:90726"/>
        <dbReference type="EC" id="1.1.1.35"/>
    </reaction>
</comment>
<keyword evidence="6" id="KW-0442">Lipid degradation</keyword>
<dbReference type="InterPro" id="IPR036291">
    <property type="entry name" value="NAD(P)-bd_dom_sf"/>
</dbReference>
<keyword evidence="7" id="KW-0560">Oxidoreductase</keyword>
<name>A0A964T6U9_9HYPH</name>
<keyword evidence="8" id="KW-0520">NAD</keyword>
<keyword evidence="17" id="KW-1185">Reference proteome</keyword>
<evidence type="ECO:0000256" key="12">
    <source>
        <dbReference type="ARBA" id="ARBA00049556"/>
    </source>
</evidence>
<evidence type="ECO:0000256" key="3">
    <source>
        <dbReference type="ARBA" id="ARBA00008750"/>
    </source>
</evidence>
<dbReference type="OrthoDB" id="9771883at2"/>
<dbReference type="Pfam" id="PF02737">
    <property type="entry name" value="3HCDH_N"/>
    <property type="match status" value="1"/>
</dbReference>
<dbReference type="CDD" id="cd06558">
    <property type="entry name" value="crotonase-like"/>
    <property type="match status" value="1"/>
</dbReference>
<comment type="similarity">
    <text evidence="3">In the N-terminal section; belongs to the enoyl-CoA hydratase/isomerase family.</text>
</comment>
<feature type="domain" description="3-hydroxyacyl-CoA dehydrogenase C-terminal" evidence="14">
    <location>
        <begin position="510"/>
        <end position="607"/>
    </location>
</feature>